<dbReference type="Gene3D" id="3.10.10.10">
    <property type="entry name" value="HIV Type 1 Reverse Transcriptase, subunit A, domain 1"/>
    <property type="match status" value="1"/>
</dbReference>
<organism evidence="1 2">
    <name type="scientific">Austropuccinia psidii MF-1</name>
    <dbReference type="NCBI Taxonomy" id="1389203"/>
    <lineage>
        <taxon>Eukaryota</taxon>
        <taxon>Fungi</taxon>
        <taxon>Dikarya</taxon>
        <taxon>Basidiomycota</taxon>
        <taxon>Pucciniomycotina</taxon>
        <taxon>Pucciniomycetes</taxon>
        <taxon>Pucciniales</taxon>
        <taxon>Sphaerophragmiaceae</taxon>
        <taxon>Austropuccinia</taxon>
    </lineage>
</organism>
<dbReference type="InterPro" id="IPR043502">
    <property type="entry name" value="DNA/RNA_pol_sf"/>
</dbReference>
<name>A0A9Q3IDA1_9BASI</name>
<evidence type="ECO:0000313" key="1">
    <source>
        <dbReference type="EMBL" id="MBW0534534.1"/>
    </source>
</evidence>
<protein>
    <recommendedName>
        <fullName evidence="3">Reverse transcriptase domain-containing protein</fullName>
    </recommendedName>
</protein>
<accession>A0A9Q3IDA1</accession>
<dbReference type="InterPro" id="IPR032567">
    <property type="entry name" value="RTL1-rel"/>
</dbReference>
<gene>
    <name evidence="1" type="ORF">O181_074249</name>
</gene>
<dbReference type="Proteomes" id="UP000765509">
    <property type="component" value="Unassembled WGS sequence"/>
</dbReference>
<sequence length="200" mass="21977">MCGSSAIISSPSNDFATVVNSVALVGELKTPSLPSSVHIPSIIPSQLLLPSRDELFIEIKDVGEDVAISSLHLFQGDMDLHPLSFHASLEEQWDEEKQPEEIETVLKVVPPAYHKYLNVFSKVKAEKLPPHRACDHQTKLEGLLPPIGVIYSLSNKELETLQAYISENVEKGFIRPRSSSTGAPVLFVKQKDGGLHLCVD</sequence>
<evidence type="ECO:0000313" key="2">
    <source>
        <dbReference type="Proteomes" id="UP000765509"/>
    </source>
</evidence>
<dbReference type="PANTHER" id="PTHR15503">
    <property type="entry name" value="LDOC1 RELATED"/>
    <property type="match status" value="1"/>
</dbReference>
<evidence type="ECO:0008006" key="3">
    <source>
        <dbReference type="Google" id="ProtNLM"/>
    </source>
</evidence>
<comment type="caution">
    <text evidence="1">The sequence shown here is derived from an EMBL/GenBank/DDBJ whole genome shotgun (WGS) entry which is preliminary data.</text>
</comment>
<dbReference type="EMBL" id="AVOT02039466">
    <property type="protein sequence ID" value="MBW0534534.1"/>
    <property type="molecule type" value="Genomic_DNA"/>
</dbReference>
<proteinExistence type="predicted"/>
<dbReference type="OrthoDB" id="2431547at2759"/>
<dbReference type="AlphaFoldDB" id="A0A9Q3IDA1"/>
<reference evidence="1" key="1">
    <citation type="submission" date="2021-03" db="EMBL/GenBank/DDBJ databases">
        <title>Draft genome sequence of rust myrtle Austropuccinia psidii MF-1, a brazilian biotype.</title>
        <authorList>
            <person name="Quecine M.C."/>
            <person name="Pachon D.M.R."/>
            <person name="Bonatelli M.L."/>
            <person name="Correr F.H."/>
            <person name="Franceschini L.M."/>
            <person name="Leite T.F."/>
            <person name="Margarido G.R.A."/>
            <person name="Almeida C.A."/>
            <person name="Ferrarezi J.A."/>
            <person name="Labate C.A."/>
        </authorList>
    </citation>
    <scope>NUCLEOTIDE SEQUENCE</scope>
    <source>
        <strain evidence="1">MF-1</strain>
    </source>
</reference>
<dbReference type="PANTHER" id="PTHR15503:SF22">
    <property type="entry name" value="TRANSPOSON TY3-I GAG POLYPROTEIN"/>
    <property type="match status" value="1"/>
</dbReference>
<dbReference type="SUPFAM" id="SSF56672">
    <property type="entry name" value="DNA/RNA polymerases"/>
    <property type="match status" value="1"/>
</dbReference>
<keyword evidence="2" id="KW-1185">Reference proteome</keyword>